<evidence type="ECO:0000313" key="5">
    <source>
        <dbReference type="EMBL" id="MDF4023424.1"/>
    </source>
</evidence>
<keyword evidence="3" id="KW-0812">Transmembrane</keyword>
<comment type="caution">
    <text evidence="5">The sequence shown here is derived from an EMBL/GenBank/DDBJ whole genome shotgun (WGS) entry which is preliminary data.</text>
</comment>
<dbReference type="SUPFAM" id="SSF48452">
    <property type="entry name" value="TPR-like"/>
    <property type="match status" value="2"/>
</dbReference>
<accession>A0ABT6B5M2</accession>
<protein>
    <submittedName>
        <fullName evidence="5">Winged helix-turn-helix domain-containing protein</fullName>
    </submittedName>
</protein>
<dbReference type="InterPro" id="IPR049052">
    <property type="entry name" value="nSTAND1"/>
</dbReference>
<evidence type="ECO:0000259" key="4">
    <source>
        <dbReference type="PROSITE" id="PS51755"/>
    </source>
</evidence>
<evidence type="ECO:0000256" key="2">
    <source>
        <dbReference type="PROSITE-ProRule" id="PRU01091"/>
    </source>
</evidence>
<dbReference type="Gene3D" id="1.25.40.10">
    <property type="entry name" value="Tetratricopeptide repeat domain"/>
    <property type="match status" value="2"/>
</dbReference>
<gene>
    <name evidence="5" type="ORF">P3W24_00350</name>
</gene>
<keyword evidence="1 2" id="KW-0238">DNA-binding</keyword>
<dbReference type="PANTHER" id="PTHR47691:SF3">
    <property type="entry name" value="HTH-TYPE TRANSCRIPTIONAL REGULATOR RV0890C-RELATED"/>
    <property type="match status" value="1"/>
</dbReference>
<keyword evidence="3" id="KW-0472">Membrane</keyword>
<dbReference type="SMART" id="SM00862">
    <property type="entry name" value="Trans_reg_C"/>
    <property type="match status" value="1"/>
</dbReference>
<dbReference type="InterPro" id="IPR011990">
    <property type="entry name" value="TPR-like_helical_dom_sf"/>
</dbReference>
<dbReference type="Gene3D" id="1.10.10.10">
    <property type="entry name" value="Winged helix-like DNA-binding domain superfamily/Winged helix DNA-binding domain"/>
    <property type="match status" value="1"/>
</dbReference>
<dbReference type="Pfam" id="PF20703">
    <property type="entry name" value="nSTAND1"/>
    <property type="match status" value="1"/>
</dbReference>
<dbReference type="InterPro" id="IPR027417">
    <property type="entry name" value="P-loop_NTPase"/>
</dbReference>
<dbReference type="InterPro" id="IPR016032">
    <property type="entry name" value="Sig_transdc_resp-reg_C-effctor"/>
</dbReference>
<dbReference type="SUPFAM" id="SSF52540">
    <property type="entry name" value="P-loop containing nucleoside triphosphate hydrolases"/>
    <property type="match status" value="1"/>
</dbReference>
<organism evidence="5 6">
    <name type="scientific">Luteibacter sahnii</name>
    <dbReference type="NCBI Taxonomy" id="3021977"/>
    <lineage>
        <taxon>Bacteria</taxon>
        <taxon>Pseudomonadati</taxon>
        <taxon>Pseudomonadota</taxon>
        <taxon>Gammaproteobacteria</taxon>
        <taxon>Lysobacterales</taxon>
        <taxon>Rhodanobacteraceae</taxon>
        <taxon>Luteibacter</taxon>
    </lineage>
</organism>
<dbReference type="Gene3D" id="3.40.50.300">
    <property type="entry name" value="P-loop containing nucleotide triphosphate hydrolases"/>
    <property type="match status" value="1"/>
</dbReference>
<keyword evidence="6" id="KW-1185">Reference proteome</keyword>
<keyword evidence="3" id="KW-1133">Transmembrane helix</keyword>
<feature type="transmembrane region" description="Helical" evidence="3">
    <location>
        <begin position="579"/>
        <end position="601"/>
    </location>
</feature>
<sequence>MRSERDPIFFSLGDWTVRPAERSIERDGERHVLEPKLIDVLAYLAGSGGAVVSTEQILTDCWRGTFYGDNPVHKTVALLRKILKDDARSPRYIATVRKRGYQVIARVAFADARERAWVPRGSWRGGSPFRGLLAFGSDDRHVFFGRAQASAAVLRVVRRSHAEGCAFVLVTGPSGCGKSSLVQASVVPTLSERAGYDGLRVAASVTFSARQPAHTPLESLASALCRLDVGDRPVFVETERPALVRALADDLPFVTRRIASALRDARGTVLLAIDALEGLTALPAAEVAPMIDALDHLARSGLVLVVATCRNDFYPALMAMPTLRALKQDGGIYDLAPPTPGELAQIIRLPAYAADLRFGRDPQGERLLDDVLLDAACRATGSLPLLQYTLQALYEARDDDGTLGFAAYAALGGIEGALASRAERIHASLDARAAKTFPRLLHRLVTVSGEDEAIACTVRWRDVDDDERHAVRQLVDGRLIVSLLDNDEPCFTVAHEALLRHWPRVVQWLEAHRAALRTRARLGDMSRRWHADGQRREYLIPRGQLLADARHLMREGHPPLDKAQRSFVRRSSRHARMAMVLLCAMAGAILGLAVFSSVAAVDARLASRRAEARRADAEGLLDFMLGDMYERLSALGRLDLLDEVTGRAMAVLMHDGRRDDPDAVARQARALRQIGEIRFARGDLDAAAQALQSAAASVDRLATGDPSLAVAYAERGKIDFWRAQVAAAYGHADEALHWWRTYRSDALQRVRLEPDDPDGWLELSYAENSLGTAALRAGRADEAKLRFDASAALKRRVLGMRPDDHAVWLEQADTMSWLASVEQQHGDLASALDHLGQERDAVRAGRAGGAPTDQWLYRRALSDLHLARAQADMGLATEADATYATAAATFRRLVDDTPDNRQWQRDLALTLSQRGWLAFGMGDSARALRCFADAARLLRDLSRIDARVADWRLLLAVNRTWESSAWLREGRIGDAAAAINEALALYGDVPPDAAATRLLRAGTQIVAGEIARARGDESRALGHWRAAVAELRPRALHGADPRVLDPYVRVSLLLGHDDAASPSLERLRASGYRAPAFESFVHIQSKDH</sequence>
<reference evidence="5 6" key="1">
    <citation type="journal article" date="2024" name="Curr. Microbiol.">
        <title>Luteibacter sahnii sp. nov., A Novel Yellow-Colored Xanthomonadin Pigment Producing Probiotic Bacterium from Healthy Rice Seed Microbiome.</title>
        <authorList>
            <person name="Jaiswal G."/>
            <person name="Rana R."/>
            <person name="Nayak P.K."/>
            <person name="Chouhan R."/>
            <person name="Gandhi S.G."/>
            <person name="Patel H.K."/>
            <person name="Patil P.B."/>
        </authorList>
    </citation>
    <scope>NUCLEOTIDE SEQUENCE [LARGE SCALE GENOMIC DNA]</scope>
    <source>
        <strain evidence="5 6">PPL201</strain>
    </source>
</reference>
<dbReference type="SUPFAM" id="SSF46894">
    <property type="entry name" value="C-terminal effector domain of the bipartite response regulators"/>
    <property type="match status" value="1"/>
</dbReference>
<proteinExistence type="predicted"/>
<dbReference type="PROSITE" id="PS51755">
    <property type="entry name" value="OMPR_PHOB"/>
    <property type="match status" value="1"/>
</dbReference>
<dbReference type="Pfam" id="PF00486">
    <property type="entry name" value="Trans_reg_C"/>
    <property type="match status" value="1"/>
</dbReference>
<feature type="domain" description="OmpR/PhoB-type" evidence="4">
    <location>
        <begin position="7"/>
        <end position="105"/>
    </location>
</feature>
<name>A0ABT6B5M2_9GAMM</name>
<dbReference type="Proteomes" id="UP001528850">
    <property type="component" value="Unassembled WGS sequence"/>
</dbReference>
<evidence type="ECO:0000256" key="1">
    <source>
        <dbReference type="ARBA" id="ARBA00023125"/>
    </source>
</evidence>
<evidence type="ECO:0000256" key="3">
    <source>
        <dbReference type="SAM" id="Phobius"/>
    </source>
</evidence>
<feature type="DNA-binding region" description="OmpR/PhoB-type" evidence="2">
    <location>
        <begin position="7"/>
        <end position="105"/>
    </location>
</feature>
<dbReference type="InterPro" id="IPR036388">
    <property type="entry name" value="WH-like_DNA-bd_sf"/>
</dbReference>
<evidence type="ECO:0000313" key="6">
    <source>
        <dbReference type="Proteomes" id="UP001528850"/>
    </source>
</evidence>
<dbReference type="CDD" id="cd00383">
    <property type="entry name" value="trans_reg_C"/>
    <property type="match status" value="1"/>
</dbReference>
<dbReference type="InterPro" id="IPR001867">
    <property type="entry name" value="OmpR/PhoB-type_DNA-bd"/>
</dbReference>
<dbReference type="PANTHER" id="PTHR47691">
    <property type="entry name" value="REGULATOR-RELATED"/>
    <property type="match status" value="1"/>
</dbReference>
<dbReference type="EMBL" id="JARJJS010000001">
    <property type="protein sequence ID" value="MDF4023424.1"/>
    <property type="molecule type" value="Genomic_DNA"/>
</dbReference>